<proteinExistence type="predicted"/>
<evidence type="ECO:0000313" key="2">
    <source>
        <dbReference type="WBParaSite" id="RSKR_0000326400.1"/>
    </source>
</evidence>
<accession>A0AC35TQG1</accession>
<protein>
    <submittedName>
        <fullName evidence="2">Signal transducing adapter molecule 1</fullName>
    </submittedName>
</protein>
<dbReference type="WBParaSite" id="RSKR_0000326400.1">
    <property type="protein sequence ID" value="RSKR_0000326400.1"/>
    <property type="gene ID" value="RSKR_0000326400"/>
</dbReference>
<sequence>MFLFGSSSSPFDADIETVTSPDLKGENWSLLMDICDKINEECKEEKQVTAFLNSVKKRLNNRDANIVFLCVALLDALWNNCPTLRKDISKKPMVETIRSLCTGSDFQVGEKMRVALASWVKNECTQDMTLALLIALYSDLKRDGFSFEPETEIAKKKAQFVDNPDYVNSVEEEEQLLQAIALSLQINDEKRPNKSKATTKDLKEKIDEIYPSPFFGESARKESCSKEDSATAGANDMHFKVRVLYDFEAGEDNELTIATDDVITVTDSSDPNWWSGKSHRGMGLFPASFVSTDLECGGNGHDSCLNGSLKEPKIDMDVLINCINMMEAIDPRTTDSDPFEVLELEQQVEDMAPLVEEKIVEIDNAHAELSRVEAAIRNVLAMYDEAIHDLVLEHENAGPSQWRNSQMLPNEQMMYGQQPQMNQMYYQQQQYNPQIMYGQPPQMMPNQGNLQDPNFPQQQHNPIPYPQVPQQATQQAPHQAPNPMYYPVQPNHEYPQYSPYPQQTPGAPQHQQPSYQYPQQ</sequence>
<evidence type="ECO:0000313" key="1">
    <source>
        <dbReference type="Proteomes" id="UP000095286"/>
    </source>
</evidence>
<name>A0AC35TQG1_9BILA</name>
<reference evidence="2" key="1">
    <citation type="submission" date="2016-11" db="UniProtKB">
        <authorList>
            <consortium name="WormBaseParasite"/>
        </authorList>
    </citation>
    <scope>IDENTIFICATION</scope>
    <source>
        <strain evidence="2">KR3021</strain>
    </source>
</reference>
<organism evidence="1 2">
    <name type="scientific">Rhabditophanes sp. KR3021</name>
    <dbReference type="NCBI Taxonomy" id="114890"/>
    <lineage>
        <taxon>Eukaryota</taxon>
        <taxon>Metazoa</taxon>
        <taxon>Ecdysozoa</taxon>
        <taxon>Nematoda</taxon>
        <taxon>Chromadorea</taxon>
        <taxon>Rhabditida</taxon>
        <taxon>Tylenchina</taxon>
        <taxon>Panagrolaimomorpha</taxon>
        <taxon>Strongyloidoidea</taxon>
        <taxon>Alloionematidae</taxon>
        <taxon>Rhabditophanes</taxon>
    </lineage>
</organism>
<dbReference type="Proteomes" id="UP000095286">
    <property type="component" value="Unplaced"/>
</dbReference>